<name>A0A2N8P0Q2_STREU</name>
<keyword evidence="2" id="KW-0732">Signal</keyword>
<reference evidence="3 6" key="3">
    <citation type="submission" date="2020-08" db="EMBL/GenBank/DDBJ databases">
        <title>Genomic Encyclopedia of Type Strains, Phase III (KMG-III): the genomes of soil and plant-associated and newly described type strains.</title>
        <authorList>
            <person name="Whitman W."/>
        </authorList>
    </citation>
    <scope>NUCLEOTIDE SEQUENCE [LARGE SCALE GENOMIC DNA]</scope>
    <source>
        <strain evidence="3 6">CECT 3259</strain>
    </source>
</reference>
<sequence length="115" mass="11650">MKRFRLPVLVVALVFTVGAIAASAWVHGTEAPAPSGAGTGTVHSQVSVASGRSFALVVNCSAGQDPARGADAPGTGPRRFVTTGPPSVTTNWSMSSTDVSTSRRDVRAVAICATP</sequence>
<dbReference type="AlphaFoldDB" id="A0A2N8P0Q2"/>
<evidence type="ECO:0000256" key="1">
    <source>
        <dbReference type="SAM" id="MobiDB-lite"/>
    </source>
</evidence>
<dbReference type="Proteomes" id="UP000235945">
    <property type="component" value="Unassembled WGS sequence"/>
</dbReference>
<evidence type="ECO:0000313" key="6">
    <source>
        <dbReference type="Proteomes" id="UP000528608"/>
    </source>
</evidence>
<keyword evidence="5" id="KW-1185">Reference proteome</keyword>
<feature type="compositionally biased region" description="Polar residues" evidence="1">
    <location>
        <begin position="84"/>
        <end position="99"/>
    </location>
</feature>
<dbReference type="Proteomes" id="UP000528608">
    <property type="component" value="Unassembled WGS sequence"/>
</dbReference>
<evidence type="ECO:0008006" key="7">
    <source>
        <dbReference type="Google" id="ProtNLM"/>
    </source>
</evidence>
<protein>
    <recommendedName>
        <fullName evidence="7">Secreted protein</fullName>
    </recommendedName>
</protein>
<dbReference type="EMBL" id="JACHJF010000023">
    <property type="protein sequence ID" value="MBB5122075.1"/>
    <property type="molecule type" value="Genomic_DNA"/>
</dbReference>
<dbReference type="EMBL" id="LGUI01000002">
    <property type="protein sequence ID" value="PNE34591.1"/>
    <property type="molecule type" value="Genomic_DNA"/>
</dbReference>
<proteinExistence type="predicted"/>
<evidence type="ECO:0000313" key="4">
    <source>
        <dbReference type="EMBL" id="PNE34591.1"/>
    </source>
</evidence>
<evidence type="ECO:0000313" key="5">
    <source>
        <dbReference type="Proteomes" id="UP000235945"/>
    </source>
</evidence>
<gene>
    <name evidence="4" type="ORF">AF335_08545</name>
    <name evidence="3" type="ORF">FHS36_005546</name>
</gene>
<dbReference type="RefSeq" id="WP_102917673.1">
    <property type="nucleotide sequence ID" value="NZ_JACHJF010000023.1"/>
</dbReference>
<feature type="signal peptide" evidence="2">
    <location>
        <begin position="1"/>
        <end position="21"/>
    </location>
</feature>
<comment type="caution">
    <text evidence="4">The sequence shown here is derived from an EMBL/GenBank/DDBJ whole genome shotgun (WGS) entry which is preliminary data.</text>
</comment>
<dbReference type="OrthoDB" id="9941823at2"/>
<feature type="region of interest" description="Disordered" evidence="1">
    <location>
        <begin position="64"/>
        <end position="99"/>
    </location>
</feature>
<accession>A0A2N8P0Q2</accession>
<feature type="chain" id="PRO_5042698218" description="Secreted protein" evidence="2">
    <location>
        <begin position="22"/>
        <end position="115"/>
    </location>
</feature>
<reference evidence="5" key="1">
    <citation type="submission" date="2015-07" db="EMBL/GenBank/DDBJ databases">
        <authorList>
            <person name="Graham D.E."/>
            <person name="Giannone R.J."/>
            <person name="Gulvik C.A."/>
            <person name="Hettich R.L."/>
            <person name="Klingeman D.M."/>
            <person name="Mahan K.M."/>
            <person name="Parry R.J."/>
            <person name="Spain J.C."/>
        </authorList>
    </citation>
    <scope>NUCLEOTIDE SEQUENCE [LARGE SCALE GENOMIC DNA]</scope>
    <source>
        <strain evidence="5">ATCC 27428</strain>
    </source>
</reference>
<reference evidence="4" key="2">
    <citation type="submission" date="2015-07" db="EMBL/GenBank/DDBJ databases">
        <authorList>
            <person name="Noorani M."/>
        </authorList>
    </citation>
    <scope>NUCLEOTIDE SEQUENCE [LARGE SCALE GENOMIC DNA]</scope>
    <source>
        <strain evidence="4">ATCC 27428</strain>
    </source>
</reference>
<organism evidence="4 5">
    <name type="scientific">Streptomyces eurocidicus</name>
    <name type="common">Streptoverticillium eurocidicus</name>
    <dbReference type="NCBI Taxonomy" id="66423"/>
    <lineage>
        <taxon>Bacteria</taxon>
        <taxon>Bacillati</taxon>
        <taxon>Actinomycetota</taxon>
        <taxon>Actinomycetes</taxon>
        <taxon>Kitasatosporales</taxon>
        <taxon>Streptomycetaceae</taxon>
        <taxon>Streptomyces</taxon>
    </lineage>
</organism>
<evidence type="ECO:0000313" key="3">
    <source>
        <dbReference type="EMBL" id="MBB5122075.1"/>
    </source>
</evidence>
<evidence type="ECO:0000256" key="2">
    <source>
        <dbReference type="SAM" id="SignalP"/>
    </source>
</evidence>